<dbReference type="EMBL" id="CP041637">
    <property type="protein sequence ID" value="QDO93667.1"/>
    <property type="molecule type" value="Genomic_DNA"/>
</dbReference>
<sequence length="284" mass="33773">MINFFLFIQDFYMPSKIFLGAFFLLVLFFLVYYVFKLVEMVYVIYFRKPMYVHFYVAKKKLSSQDKQLLSEHFNFYRNLSPKQQLYFDHRVVSFIKDKDFIGRDHLDVTCEMKLLISAHAVILTFGFRDFFIGLIDKIFIYPDAFYSATYHAYHAGEINPMMRVLVISWSDFKHSLDVNDLNTNLGIYEFSQAIHLNCMKERDVSSTIFSDTFKELASMLTHNESLRQKLIQSHFFRGHASTTQFEFLAVILETFIKKPSEFRLEFPNVYAKTKQMLNFDYAGY</sequence>
<accession>A0A516GQ55</accession>
<dbReference type="Proteomes" id="UP000319209">
    <property type="component" value="Chromosome"/>
</dbReference>
<reference evidence="2 3" key="1">
    <citation type="submission" date="2019-07" db="EMBL/GenBank/DDBJ databases">
        <title>Genome sequencing for Formosa sp. PS13.</title>
        <authorList>
            <person name="Park S.-J."/>
        </authorList>
    </citation>
    <scope>NUCLEOTIDE SEQUENCE [LARGE SCALE GENOMIC DNA]</scope>
    <source>
        <strain evidence="2 3">PS13</strain>
    </source>
</reference>
<proteinExistence type="predicted"/>
<dbReference type="GO" id="GO:0008237">
    <property type="term" value="F:metallopeptidase activity"/>
    <property type="evidence" value="ECO:0007669"/>
    <property type="project" value="InterPro"/>
</dbReference>
<evidence type="ECO:0000313" key="2">
    <source>
        <dbReference type="EMBL" id="QDO93667.1"/>
    </source>
</evidence>
<keyword evidence="1" id="KW-0812">Transmembrane</keyword>
<dbReference type="GO" id="GO:0005829">
    <property type="term" value="C:cytosol"/>
    <property type="evidence" value="ECO:0007669"/>
    <property type="project" value="TreeGrafter"/>
</dbReference>
<organism evidence="2 3">
    <name type="scientific">Formosa sediminum</name>
    <dbReference type="NCBI Taxonomy" id="2594004"/>
    <lineage>
        <taxon>Bacteria</taxon>
        <taxon>Pseudomonadati</taxon>
        <taxon>Bacteroidota</taxon>
        <taxon>Flavobacteriia</taxon>
        <taxon>Flavobacteriales</taxon>
        <taxon>Flavobacteriaceae</taxon>
        <taxon>Formosa</taxon>
    </lineage>
</organism>
<evidence type="ECO:0000256" key="1">
    <source>
        <dbReference type="SAM" id="Phobius"/>
    </source>
</evidence>
<gene>
    <name evidence="2" type="ORF">FNB79_06655</name>
</gene>
<dbReference type="PANTHER" id="PTHR30164">
    <property type="entry name" value="MTFA PEPTIDASE"/>
    <property type="match status" value="1"/>
</dbReference>
<dbReference type="AlphaFoldDB" id="A0A516GQ55"/>
<keyword evidence="1" id="KW-0472">Membrane</keyword>
<dbReference type="Gene3D" id="3.40.390.10">
    <property type="entry name" value="Collagenase (Catalytic Domain)"/>
    <property type="match status" value="1"/>
</dbReference>
<dbReference type="CDD" id="cd20170">
    <property type="entry name" value="Peptidase_M90-like"/>
    <property type="match status" value="1"/>
</dbReference>
<dbReference type="GO" id="GO:0004177">
    <property type="term" value="F:aminopeptidase activity"/>
    <property type="evidence" value="ECO:0007669"/>
    <property type="project" value="TreeGrafter"/>
</dbReference>
<dbReference type="PANTHER" id="PTHR30164:SF2">
    <property type="entry name" value="PROTEIN MTFA"/>
    <property type="match status" value="1"/>
</dbReference>
<protein>
    <submittedName>
        <fullName evidence="2">Zinc-dependent peptidase</fullName>
    </submittedName>
</protein>
<keyword evidence="3" id="KW-1185">Reference proteome</keyword>
<dbReference type="OrthoDB" id="9786424at2"/>
<keyword evidence="1" id="KW-1133">Transmembrane helix</keyword>
<dbReference type="KEGG" id="fop:FNB79_06655"/>
<dbReference type="Pfam" id="PF06167">
    <property type="entry name" value="Peptidase_M90"/>
    <property type="match status" value="1"/>
</dbReference>
<feature type="transmembrane region" description="Helical" evidence="1">
    <location>
        <begin position="17"/>
        <end position="35"/>
    </location>
</feature>
<dbReference type="InterPro" id="IPR010384">
    <property type="entry name" value="MtfA_fam"/>
</dbReference>
<dbReference type="Gene3D" id="1.10.472.150">
    <property type="entry name" value="Glucose-regulated metallo-peptidase M90, N-terminal domain"/>
    <property type="match status" value="1"/>
</dbReference>
<dbReference type="InterPro" id="IPR024079">
    <property type="entry name" value="MetalloPept_cat_dom_sf"/>
</dbReference>
<evidence type="ECO:0000313" key="3">
    <source>
        <dbReference type="Proteomes" id="UP000319209"/>
    </source>
</evidence>
<dbReference type="InterPro" id="IPR042252">
    <property type="entry name" value="MtfA_N"/>
</dbReference>
<dbReference type="SUPFAM" id="SSF55486">
    <property type="entry name" value="Metalloproteases ('zincins'), catalytic domain"/>
    <property type="match status" value="1"/>
</dbReference>
<name>A0A516GQ55_9FLAO</name>